<keyword evidence="2" id="KW-1133">Transmembrane helix</keyword>
<reference evidence="3 4" key="1">
    <citation type="submission" date="2022-12" db="EMBL/GenBank/DDBJ databases">
        <title>Chromosome-level genome of Tegillarca granosa.</title>
        <authorList>
            <person name="Kim J."/>
        </authorList>
    </citation>
    <scope>NUCLEOTIDE SEQUENCE [LARGE SCALE GENOMIC DNA]</scope>
    <source>
        <strain evidence="3">Teg-2019</strain>
        <tissue evidence="3">Adductor muscle</tissue>
    </source>
</reference>
<evidence type="ECO:0000313" key="3">
    <source>
        <dbReference type="EMBL" id="KAJ8314844.1"/>
    </source>
</evidence>
<feature type="compositionally biased region" description="Pro residues" evidence="1">
    <location>
        <begin position="368"/>
        <end position="384"/>
    </location>
</feature>
<dbReference type="EMBL" id="JARBDR010000337">
    <property type="protein sequence ID" value="KAJ8314844.1"/>
    <property type="molecule type" value="Genomic_DNA"/>
</dbReference>
<evidence type="ECO:0000313" key="4">
    <source>
        <dbReference type="Proteomes" id="UP001217089"/>
    </source>
</evidence>
<evidence type="ECO:0008006" key="5">
    <source>
        <dbReference type="Google" id="ProtNLM"/>
    </source>
</evidence>
<evidence type="ECO:0000256" key="1">
    <source>
        <dbReference type="SAM" id="MobiDB-lite"/>
    </source>
</evidence>
<proteinExistence type="predicted"/>
<accession>A0ABQ9FBY0</accession>
<organism evidence="3 4">
    <name type="scientific">Tegillarca granosa</name>
    <name type="common">Malaysian cockle</name>
    <name type="synonym">Anadara granosa</name>
    <dbReference type="NCBI Taxonomy" id="220873"/>
    <lineage>
        <taxon>Eukaryota</taxon>
        <taxon>Metazoa</taxon>
        <taxon>Spiralia</taxon>
        <taxon>Lophotrochozoa</taxon>
        <taxon>Mollusca</taxon>
        <taxon>Bivalvia</taxon>
        <taxon>Autobranchia</taxon>
        <taxon>Pteriomorphia</taxon>
        <taxon>Arcoida</taxon>
        <taxon>Arcoidea</taxon>
        <taxon>Arcidae</taxon>
        <taxon>Tegillarca</taxon>
    </lineage>
</organism>
<dbReference type="InterPro" id="IPR043159">
    <property type="entry name" value="Lectin_gal-bd_sf"/>
</dbReference>
<name>A0ABQ9FBY0_TEGGR</name>
<sequence>MQGDVQGQGVQNIYASGCTSEKIHLQCPDSHKIAIKRIFYGVKTDRMCRDQGRNRSSDCCQRTHRDCIVMDDDQYQVLNIKCSGYQECDHKVKRVNSRGTCENKEQRTTDYMTIIYDCIPGSANAEFCSDDEKSGKLLYLSNMNYPSPVEKGDQYCQCLIKSGYSKGIAVYAIDILIPHTEMEHSYKCNQKIQIQDTYGRTPNPDDFVTIYCGESINRLHAKEQNKTYTTTNIPTTRSNINGTALGTAGEPKLIPDMVAVIGGISAAAALILLVTLIAIAVHCTRMRENRFGMVKGPEVIPSPLLKNKHFKENGDATYHRYDYDEDRYCSIRRSPMKMTKYSDLEKESEQNLKEAFLQGTLPEDHPNGIPPRPPSPDPQLLEPPPTYRNVSDDKFYTMNPLKPKTEIAAIRITSSLPHRGKKNKGKSVTFSPVAMVTPLPSGSDESIGSDSEKNLASVIDTYQNLHGNNFSPSMEKNRKIIILPPTDETTEDLPPPPYISPNDNEMAEMEELWKSITDAESTTLDEGAYDNIDYLLAQNRANMGQNGHAKWCTG</sequence>
<dbReference type="Proteomes" id="UP001217089">
    <property type="component" value="Unassembled WGS sequence"/>
</dbReference>
<gene>
    <name evidence="3" type="ORF">KUTeg_006994</name>
</gene>
<protein>
    <recommendedName>
        <fullName evidence="5">SUEL-type lectin domain-containing protein</fullName>
    </recommendedName>
</protein>
<comment type="caution">
    <text evidence="3">The sequence shown here is derived from an EMBL/GenBank/DDBJ whole genome shotgun (WGS) entry which is preliminary data.</text>
</comment>
<dbReference type="CDD" id="cd22823">
    <property type="entry name" value="Gal_Rha_Lectin"/>
    <property type="match status" value="1"/>
</dbReference>
<dbReference type="Gene3D" id="2.60.120.740">
    <property type="match status" value="1"/>
</dbReference>
<evidence type="ECO:0000256" key="2">
    <source>
        <dbReference type="SAM" id="Phobius"/>
    </source>
</evidence>
<feature type="region of interest" description="Disordered" evidence="1">
    <location>
        <begin position="360"/>
        <end position="384"/>
    </location>
</feature>
<keyword evidence="4" id="KW-1185">Reference proteome</keyword>
<keyword evidence="2" id="KW-0812">Transmembrane</keyword>
<feature type="transmembrane region" description="Helical" evidence="2">
    <location>
        <begin position="257"/>
        <end position="281"/>
    </location>
</feature>
<keyword evidence="2" id="KW-0472">Membrane</keyword>